<dbReference type="InterPro" id="IPR027417">
    <property type="entry name" value="P-loop_NTPase"/>
</dbReference>
<dbReference type="VEuPathDB" id="AmoebaDB:EIN_503260"/>
<dbReference type="AlphaFoldDB" id="A0A0A1UAP8"/>
<dbReference type="FunFam" id="3.40.50.300:FF:000751">
    <property type="entry name" value="Rab family GTPase, putative"/>
    <property type="match status" value="1"/>
</dbReference>
<keyword evidence="6" id="KW-0342">GTP-binding</keyword>
<dbReference type="SMART" id="SM00173">
    <property type="entry name" value="RAS"/>
    <property type="match status" value="1"/>
</dbReference>
<keyword evidence="4" id="KW-0547">Nucleotide-binding</keyword>
<evidence type="ECO:0000256" key="4">
    <source>
        <dbReference type="ARBA" id="ARBA00022741"/>
    </source>
</evidence>
<dbReference type="RefSeq" id="XP_004257041.1">
    <property type="nucleotide sequence ID" value="XM_004256993.1"/>
</dbReference>
<evidence type="ECO:0000313" key="10">
    <source>
        <dbReference type="EMBL" id="ELP90270.1"/>
    </source>
</evidence>
<dbReference type="GO" id="GO:0090385">
    <property type="term" value="P:phagosome-lysosome fusion"/>
    <property type="evidence" value="ECO:0007669"/>
    <property type="project" value="TreeGrafter"/>
</dbReference>
<dbReference type="KEGG" id="eiv:EIN_503260"/>
<dbReference type="GO" id="GO:0005770">
    <property type="term" value="C:late endosome"/>
    <property type="evidence" value="ECO:0007669"/>
    <property type="project" value="UniProtKB-ARBA"/>
</dbReference>
<evidence type="ECO:0000256" key="8">
    <source>
        <dbReference type="ARBA" id="ARBA00023289"/>
    </source>
</evidence>
<dbReference type="SMART" id="SM00174">
    <property type="entry name" value="RHO"/>
    <property type="match status" value="1"/>
</dbReference>
<dbReference type="SUPFAM" id="SSF52540">
    <property type="entry name" value="P-loop containing nucleoside triphosphate hydrolases"/>
    <property type="match status" value="1"/>
</dbReference>
<keyword evidence="11" id="KW-1185">Reference proteome</keyword>
<dbReference type="InterPro" id="IPR005225">
    <property type="entry name" value="Small_GTP-bd"/>
</dbReference>
<evidence type="ECO:0000256" key="7">
    <source>
        <dbReference type="ARBA" id="ARBA00023288"/>
    </source>
</evidence>
<keyword evidence="5" id="KW-0653">Protein transport</keyword>
<dbReference type="Proteomes" id="UP000014680">
    <property type="component" value="Unassembled WGS sequence"/>
</dbReference>
<evidence type="ECO:0000256" key="5">
    <source>
        <dbReference type="ARBA" id="ARBA00022927"/>
    </source>
</evidence>
<dbReference type="PROSITE" id="PS51419">
    <property type="entry name" value="RAB"/>
    <property type="match status" value="1"/>
</dbReference>
<evidence type="ECO:0000256" key="9">
    <source>
        <dbReference type="ARBA" id="ARBA00067801"/>
    </source>
</evidence>
<comment type="similarity">
    <text evidence="2">Belongs to the small GTPase superfamily. Rho family.</text>
</comment>
<evidence type="ECO:0000313" key="11">
    <source>
        <dbReference type="Proteomes" id="UP000014680"/>
    </source>
</evidence>
<evidence type="ECO:0000256" key="3">
    <source>
        <dbReference type="ARBA" id="ARBA00022448"/>
    </source>
</evidence>
<organism evidence="10 11">
    <name type="scientific">Entamoeba invadens IP1</name>
    <dbReference type="NCBI Taxonomy" id="370355"/>
    <lineage>
        <taxon>Eukaryota</taxon>
        <taxon>Amoebozoa</taxon>
        <taxon>Evosea</taxon>
        <taxon>Archamoebae</taxon>
        <taxon>Mastigamoebida</taxon>
        <taxon>Entamoebidae</taxon>
        <taxon>Entamoeba</taxon>
    </lineage>
</organism>
<dbReference type="GO" id="GO:0015031">
    <property type="term" value="P:protein transport"/>
    <property type="evidence" value="ECO:0007669"/>
    <property type="project" value="UniProtKB-KW"/>
</dbReference>
<dbReference type="GO" id="GO:0005525">
    <property type="term" value="F:GTP binding"/>
    <property type="evidence" value="ECO:0007669"/>
    <property type="project" value="UniProtKB-KW"/>
</dbReference>
<proteinExistence type="inferred from homology"/>
<dbReference type="SMART" id="SM00176">
    <property type="entry name" value="RAN"/>
    <property type="match status" value="1"/>
</dbReference>
<dbReference type="PRINTS" id="PR00449">
    <property type="entry name" value="RASTRNSFRMNG"/>
</dbReference>
<dbReference type="OMA" id="MQIWDTG"/>
<dbReference type="GO" id="GO:0002682">
    <property type="term" value="P:regulation of immune system process"/>
    <property type="evidence" value="ECO:0007669"/>
    <property type="project" value="UniProtKB-ARBA"/>
</dbReference>
<dbReference type="PROSITE" id="PS51421">
    <property type="entry name" value="RAS"/>
    <property type="match status" value="1"/>
</dbReference>
<dbReference type="Gene3D" id="3.40.50.300">
    <property type="entry name" value="P-loop containing nucleotide triphosphate hydrolases"/>
    <property type="match status" value="1"/>
</dbReference>
<keyword evidence="7" id="KW-0449">Lipoprotein</keyword>
<dbReference type="GO" id="GO:0003924">
    <property type="term" value="F:GTPase activity"/>
    <property type="evidence" value="ECO:0007669"/>
    <property type="project" value="InterPro"/>
</dbReference>
<dbReference type="InterPro" id="IPR001806">
    <property type="entry name" value="Small_GTPase"/>
</dbReference>
<protein>
    <recommendedName>
        <fullName evidence="9">Ras-related protein Rab-7b</fullName>
    </recommendedName>
</protein>
<dbReference type="PANTHER" id="PTHR47981">
    <property type="entry name" value="RAB FAMILY"/>
    <property type="match status" value="1"/>
</dbReference>
<dbReference type="OrthoDB" id="1436450at2759"/>
<keyword evidence="3" id="KW-0813">Transport</keyword>
<evidence type="ECO:0000256" key="1">
    <source>
        <dbReference type="ARBA" id="ARBA00006270"/>
    </source>
</evidence>
<dbReference type="Pfam" id="PF00071">
    <property type="entry name" value="Ras"/>
    <property type="match status" value="1"/>
</dbReference>
<reference evidence="10 11" key="1">
    <citation type="submission" date="2012-10" db="EMBL/GenBank/DDBJ databases">
        <authorList>
            <person name="Zafar N."/>
            <person name="Inman J."/>
            <person name="Hall N."/>
            <person name="Lorenzi H."/>
            <person name="Caler E."/>
        </authorList>
    </citation>
    <scope>NUCLEOTIDE SEQUENCE [LARGE SCALE GENOMIC DNA]</scope>
    <source>
        <strain evidence="10 11">IP1</strain>
    </source>
</reference>
<dbReference type="GO" id="GO:0005764">
    <property type="term" value="C:lysosome"/>
    <property type="evidence" value="ECO:0007669"/>
    <property type="project" value="TreeGrafter"/>
</dbReference>
<dbReference type="NCBIfam" id="TIGR00231">
    <property type="entry name" value="small_GTP"/>
    <property type="match status" value="1"/>
</dbReference>
<accession>A0A0A1UAP8</accession>
<dbReference type="GO" id="GO:0045335">
    <property type="term" value="C:phagocytic vesicle"/>
    <property type="evidence" value="ECO:0007669"/>
    <property type="project" value="TreeGrafter"/>
</dbReference>
<comment type="similarity">
    <text evidence="1">Belongs to the small GTPase superfamily. Rab family.</text>
</comment>
<dbReference type="EMBL" id="KB206500">
    <property type="protein sequence ID" value="ELP90270.1"/>
    <property type="molecule type" value="Genomic_DNA"/>
</dbReference>
<evidence type="ECO:0000256" key="6">
    <source>
        <dbReference type="ARBA" id="ARBA00023134"/>
    </source>
</evidence>
<dbReference type="PROSITE" id="PS51420">
    <property type="entry name" value="RHO"/>
    <property type="match status" value="1"/>
</dbReference>
<gene>
    <name evidence="10" type="ORF">EIN_503260</name>
</gene>
<keyword evidence="8" id="KW-0636">Prenylation</keyword>
<evidence type="ECO:0000256" key="2">
    <source>
        <dbReference type="ARBA" id="ARBA00010142"/>
    </source>
</evidence>
<dbReference type="PANTHER" id="PTHR47981:SF20">
    <property type="entry name" value="RAS-RELATED PROTEIN RAB-7A"/>
    <property type="match status" value="1"/>
</dbReference>
<dbReference type="CDD" id="cd00154">
    <property type="entry name" value="Rab"/>
    <property type="match status" value="1"/>
</dbReference>
<dbReference type="GeneID" id="14889269"/>
<name>A0A0A1UAP8_ENTIV</name>
<dbReference type="SMART" id="SM00175">
    <property type="entry name" value="RAB"/>
    <property type="match status" value="1"/>
</dbReference>
<sequence length="193" mass="21364">MKPVQMFKIILIGESGVGKTSLINRYVENSFDPVYKSTIGCDFLSKNVQYEGVEYVLQIWDTAGHEKFSSMISSFYRGSDGAFVVFDVTDTASFSNLDSWINEFSGSINNDVPIIVCGNKTDLENRCVPTASAQQWCDLRNYTYVESSAKSSAGVTDMFATIVKLIVDNKKGDDVSEDLKPIAINVKPKNDCC</sequence>